<dbReference type="Pfam" id="PF13489">
    <property type="entry name" value="Methyltransf_23"/>
    <property type="match status" value="1"/>
</dbReference>
<evidence type="ECO:0000313" key="2">
    <source>
        <dbReference type="Proteomes" id="UP000199600"/>
    </source>
</evidence>
<keyword evidence="1" id="KW-0830">Ubiquinone</keyword>
<keyword evidence="1" id="KW-0489">Methyltransferase</keyword>
<keyword evidence="2" id="KW-1185">Reference proteome</keyword>
<dbReference type="EMBL" id="FLQY01000072">
    <property type="protein sequence ID" value="SBT05686.1"/>
    <property type="molecule type" value="Genomic_DNA"/>
</dbReference>
<proteinExistence type="predicted"/>
<reference evidence="1 2" key="1">
    <citation type="submission" date="2016-06" db="EMBL/GenBank/DDBJ databases">
        <authorList>
            <person name="Kjaerup R.B."/>
            <person name="Dalgaard T.S."/>
            <person name="Juul-Madsen H.R."/>
        </authorList>
    </citation>
    <scope>NUCLEOTIDE SEQUENCE [LARGE SCALE GENOMIC DNA]</scope>
    <source>
        <strain evidence="1">2</strain>
    </source>
</reference>
<dbReference type="GO" id="GO:0032259">
    <property type="term" value="P:methylation"/>
    <property type="evidence" value="ECO:0007669"/>
    <property type="project" value="UniProtKB-KW"/>
</dbReference>
<protein>
    <submittedName>
        <fullName evidence="1">Putative 3-demethylubiquinone-9 3-methyltransferase</fullName>
    </submittedName>
</protein>
<organism evidence="1 2">
    <name type="scientific">Candidatus Propionivibrio aalborgensis</name>
    <dbReference type="NCBI Taxonomy" id="1860101"/>
    <lineage>
        <taxon>Bacteria</taxon>
        <taxon>Pseudomonadati</taxon>
        <taxon>Pseudomonadota</taxon>
        <taxon>Betaproteobacteria</taxon>
        <taxon>Rhodocyclales</taxon>
        <taxon>Rhodocyclaceae</taxon>
        <taxon>Propionivibrio</taxon>
    </lineage>
</organism>
<dbReference type="PANTHER" id="PTHR43861">
    <property type="entry name" value="TRANS-ACONITATE 2-METHYLTRANSFERASE-RELATED"/>
    <property type="match status" value="1"/>
</dbReference>
<dbReference type="Gene3D" id="3.40.50.150">
    <property type="entry name" value="Vaccinia Virus protein VP39"/>
    <property type="match status" value="1"/>
</dbReference>
<dbReference type="Proteomes" id="UP000199600">
    <property type="component" value="Unassembled WGS sequence"/>
</dbReference>
<keyword evidence="1" id="KW-0808">Transferase</keyword>
<dbReference type="InterPro" id="IPR029063">
    <property type="entry name" value="SAM-dependent_MTases_sf"/>
</dbReference>
<dbReference type="CDD" id="cd02440">
    <property type="entry name" value="AdoMet_MTases"/>
    <property type="match status" value="1"/>
</dbReference>
<dbReference type="SUPFAM" id="SSF53335">
    <property type="entry name" value="S-adenosyl-L-methionine-dependent methyltransferases"/>
    <property type="match status" value="1"/>
</dbReference>
<sequence>MMENTSDQVPLKDQRAYYDNYWRTHKLGLIPDEVTRLAEIFHAVALILPNFKTREIRICDLGCGRGWISAELSKFGTVTAVDLSPQAIQSASERWPQVDFQSTDILTWRPDDSFDLVVTSEVIEHVPDHKLFADTVRHLLRNGGYLILTTPNGKVKRAWDAINGGSQIIENWLKPAELRQLFSSFEILRHKVFILDFSYVGIFRITSAPKLLRLINLAGIGKVYDLIRDWLRLGLYQILVARFEK</sequence>
<dbReference type="AlphaFoldDB" id="A0A1A8XLY6"/>
<evidence type="ECO:0000313" key="1">
    <source>
        <dbReference type="EMBL" id="SBT05686.1"/>
    </source>
</evidence>
<name>A0A1A8XLY6_9RHOO</name>
<gene>
    <name evidence="1" type="ORF">PROAA_1630004</name>
</gene>
<dbReference type="GO" id="GO:0008168">
    <property type="term" value="F:methyltransferase activity"/>
    <property type="evidence" value="ECO:0007669"/>
    <property type="project" value="UniProtKB-KW"/>
</dbReference>
<accession>A0A1A8XLY6</accession>